<proteinExistence type="predicted"/>
<evidence type="ECO:0000256" key="5">
    <source>
        <dbReference type="SAM" id="MobiDB-lite"/>
    </source>
</evidence>
<dbReference type="PANTHER" id="PTHR11685">
    <property type="entry name" value="RBR FAMILY RING FINGER AND IBR DOMAIN-CONTAINING"/>
    <property type="match status" value="1"/>
</dbReference>
<dbReference type="InterPro" id="IPR017907">
    <property type="entry name" value="Znf_RING_CS"/>
</dbReference>
<dbReference type="InterPro" id="IPR013083">
    <property type="entry name" value="Znf_RING/FYVE/PHD"/>
</dbReference>
<protein>
    <recommendedName>
        <fullName evidence="6">RING-type domain-containing protein</fullName>
    </recommendedName>
</protein>
<keyword evidence="3" id="KW-0862">Zinc</keyword>
<dbReference type="PROSITE" id="PS50089">
    <property type="entry name" value="ZF_RING_2"/>
    <property type="match status" value="1"/>
</dbReference>
<dbReference type="SUPFAM" id="SSF57850">
    <property type="entry name" value="RING/U-box"/>
    <property type="match status" value="2"/>
</dbReference>
<evidence type="ECO:0000313" key="7">
    <source>
        <dbReference type="EMBL" id="KAK4218801.1"/>
    </source>
</evidence>
<dbReference type="CDD" id="cd20335">
    <property type="entry name" value="BRcat_RBR"/>
    <property type="match status" value="1"/>
</dbReference>
<name>A0AAN6YHJ9_9PEZI</name>
<dbReference type="Proteomes" id="UP001301769">
    <property type="component" value="Unassembled WGS sequence"/>
</dbReference>
<evidence type="ECO:0000313" key="8">
    <source>
        <dbReference type="Proteomes" id="UP001301769"/>
    </source>
</evidence>
<dbReference type="AlphaFoldDB" id="A0AAN6YHJ9"/>
<dbReference type="EMBL" id="MU858051">
    <property type="protein sequence ID" value="KAK4218801.1"/>
    <property type="molecule type" value="Genomic_DNA"/>
</dbReference>
<dbReference type="InterPro" id="IPR001841">
    <property type="entry name" value="Znf_RING"/>
</dbReference>
<dbReference type="GO" id="GO:0008270">
    <property type="term" value="F:zinc ion binding"/>
    <property type="evidence" value="ECO:0007669"/>
    <property type="project" value="UniProtKB-KW"/>
</dbReference>
<feature type="compositionally biased region" description="Polar residues" evidence="5">
    <location>
        <begin position="160"/>
        <end position="174"/>
    </location>
</feature>
<comment type="caution">
    <text evidence="7">The sequence shown here is derived from an EMBL/GenBank/DDBJ whole genome shotgun (WGS) entry which is preliminary data.</text>
</comment>
<reference evidence="7" key="2">
    <citation type="submission" date="2023-05" db="EMBL/GenBank/DDBJ databases">
        <authorList>
            <consortium name="Lawrence Berkeley National Laboratory"/>
            <person name="Steindorff A."/>
            <person name="Hensen N."/>
            <person name="Bonometti L."/>
            <person name="Westerberg I."/>
            <person name="Brannstrom I.O."/>
            <person name="Guillou S."/>
            <person name="Cros-Aarteil S."/>
            <person name="Calhoun S."/>
            <person name="Haridas S."/>
            <person name="Kuo A."/>
            <person name="Mondo S."/>
            <person name="Pangilinan J."/>
            <person name="Riley R."/>
            <person name="Labutti K."/>
            <person name="Andreopoulos B."/>
            <person name="Lipzen A."/>
            <person name="Chen C."/>
            <person name="Yanf M."/>
            <person name="Daum C."/>
            <person name="Ng V."/>
            <person name="Clum A."/>
            <person name="Ohm R."/>
            <person name="Martin F."/>
            <person name="Silar P."/>
            <person name="Natvig D."/>
            <person name="Lalanne C."/>
            <person name="Gautier V."/>
            <person name="Ament-Velasquez S.L."/>
            <person name="Kruys A."/>
            <person name="Hutchinson M.I."/>
            <person name="Powell A.J."/>
            <person name="Barry K."/>
            <person name="Miller A.N."/>
            <person name="Grigoriev I.V."/>
            <person name="Debuchy R."/>
            <person name="Gladieux P."/>
            <person name="Thoren M.H."/>
            <person name="Johannesson H."/>
        </authorList>
    </citation>
    <scope>NUCLEOTIDE SEQUENCE</scope>
    <source>
        <strain evidence="7">PSN293</strain>
    </source>
</reference>
<organism evidence="7 8">
    <name type="scientific">Rhypophila decipiens</name>
    <dbReference type="NCBI Taxonomy" id="261697"/>
    <lineage>
        <taxon>Eukaryota</taxon>
        <taxon>Fungi</taxon>
        <taxon>Dikarya</taxon>
        <taxon>Ascomycota</taxon>
        <taxon>Pezizomycotina</taxon>
        <taxon>Sordariomycetes</taxon>
        <taxon>Sordariomycetidae</taxon>
        <taxon>Sordariales</taxon>
        <taxon>Naviculisporaceae</taxon>
        <taxon>Rhypophila</taxon>
    </lineage>
</organism>
<dbReference type="GO" id="GO:0016567">
    <property type="term" value="P:protein ubiquitination"/>
    <property type="evidence" value="ECO:0007669"/>
    <property type="project" value="InterPro"/>
</dbReference>
<reference evidence="7" key="1">
    <citation type="journal article" date="2023" name="Mol. Phylogenet. Evol.">
        <title>Genome-scale phylogeny and comparative genomics of the fungal order Sordariales.</title>
        <authorList>
            <person name="Hensen N."/>
            <person name="Bonometti L."/>
            <person name="Westerberg I."/>
            <person name="Brannstrom I.O."/>
            <person name="Guillou S."/>
            <person name="Cros-Aarteil S."/>
            <person name="Calhoun S."/>
            <person name="Haridas S."/>
            <person name="Kuo A."/>
            <person name="Mondo S."/>
            <person name="Pangilinan J."/>
            <person name="Riley R."/>
            <person name="LaButti K."/>
            <person name="Andreopoulos B."/>
            <person name="Lipzen A."/>
            <person name="Chen C."/>
            <person name="Yan M."/>
            <person name="Daum C."/>
            <person name="Ng V."/>
            <person name="Clum A."/>
            <person name="Steindorff A."/>
            <person name="Ohm R.A."/>
            <person name="Martin F."/>
            <person name="Silar P."/>
            <person name="Natvig D.O."/>
            <person name="Lalanne C."/>
            <person name="Gautier V."/>
            <person name="Ament-Velasquez S.L."/>
            <person name="Kruys A."/>
            <person name="Hutchinson M.I."/>
            <person name="Powell A.J."/>
            <person name="Barry K."/>
            <person name="Miller A.N."/>
            <person name="Grigoriev I.V."/>
            <person name="Debuchy R."/>
            <person name="Gladieux P."/>
            <person name="Hiltunen Thoren M."/>
            <person name="Johannesson H."/>
        </authorList>
    </citation>
    <scope>NUCLEOTIDE SEQUENCE</scope>
    <source>
        <strain evidence="7">PSN293</strain>
    </source>
</reference>
<evidence type="ECO:0000256" key="4">
    <source>
        <dbReference type="PROSITE-ProRule" id="PRU00175"/>
    </source>
</evidence>
<keyword evidence="1" id="KW-0479">Metal-binding</keyword>
<keyword evidence="8" id="KW-1185">Reference proteome</keyword>
<dbReference type="InterPro" id="IPR031127">
    <property type="entry name" value="E3_UB_ligase_RBR"/>
</dbReference>
<dbReference type="Gene3D" id="1.20.120.1750">
    <property type="match status" value="1"/>
</dbReference>
<evidence type="ECO:0000256" key="3">
    <source>
        <dbReference type="ARBA" id="ARBA00022833"/>
    </source>
</evidence>
<accession>A0AAN6YHJ9</accession>
<dbReference type="PROSITE" id="PS00518">
    <property type="entry name" value="ZF_RING_1"/>
    <property type="match status" value="1"/>
</dbReference>
<feature type="domain" description="RING-type" evidence="6">
    <location>
        <begin position="430"/>
        <end position="458"/>
    </location>
</feature>
<evidence type="ECO:0000259" key="6">
    <source>
        <dbReference type="PROSITE" id="PS50089"/>
    </source>
</evidence>
<sequence length="684" mass="76232">MRTVAVATMLLPREQVNLQEPKGSRNPLSTSPMFAFDHQTKCRKPSSRPSCCLAYGLQPPPFFGPLKQQIPGGWPICLDNDAYHLILVGSMNDETFEGPEIPGQLGIVELLQELPKKNNFEGDWPPTLESLGATSLTYTLEPAHRELEEIHDSSEHQAGMSESTDANSLTSWTEHASRPPPPPPHPLEAALAIDLLRLAGLRKANLRLSQLLQLHDSGIMNGFMLDERPWPPAYYSRLVPRDTEIPPQRPHEGRLSYMIMSRALSRPHRRNSLRPTSPVPDNLPLIGPLRPEFFEGFELPIQPPALESRVPVEIGARPGNAVVAHNSDIRPVTPPMQPPPNDMPVRDPPNQIEPLARNRLPPAEERPVGAGGGRNQRLRPAIRVFHHQGPPIRVNRHRAPQPRPPRPVRHGRETNQIRVPPPPAANLPTCLVCTEPVPGKRASSATLPCGHVFCENCLAAGIRSSLTNMPFVPVRCCQRIDMSVIRNSLKATSAEIQTYRKKLSEFDDGEPLYCHDPACSEFIPGALRSKNMGKCRRCHKKTCTLCRRAYHLRHCDNSAAANVTIPPDIIQTWVGRTAWREEMARRREAELRSQERQFRALSRSSGWKPCPKCHTMIDKIDGCNHIQEMDLLTCGITTAVPRAVLTSAIGVARRRMIAMARVQCEELRMCRDRIGGESAAATGN</sequence>
<evidence type="ECO:0000256" key="2">
    <source>
        <dbReference type="ARBA" id="ARBA00022771"/>
    </source>
</evidence>
<feature type="region of interest" description="Disordered" evidence="5">
    <location>
        <begin position="150"/>
        <end position="186"/>
    </location>
</feature>
<keyword evidence="2 4" id="KW-0863">Zinc-finger</keyword>
<dbReference type="GO" id="GO:0004842">
    <property type="term" value="F:ubiquitin-protein transferase activity"/>
    <property type="evidence" value="ECO:0007669"/>
    <property type="project" value="InterPro"/>
</dbReference>
<dbReference type="Gene3D" id="3.30.40.10">
    <property type="entry name" value="Zinc/RING finger domain, C3HC4 (zinc finger)"/>
    <property type="match status" value="1"/>
</dbReference>
<feature type="region of interest" description="Disordered" evidence="5">
    <location>
        <begin position="392"/>
        <end position="421"/>
    </location>
</feature>
<gene>
    <name evidence="7" type="ORF">QBC37DRAFT_478534</name>
</gene>
<evidence type="ECO:0000256" key="1">
    <source>
        <dbReference type="ARBA" id="ARBA00022723"/>
    </source>
</evidence>